<sequence>MSLHDTRATLDAARADLQVAADVYDGRRKDPRAKPDDVEQARQTWGLALMDWATKLAAHAQQEDIARFAARRDADLDAMRVRP</sequence>
<accession>A0A3A3ZXV6</accession>
<protein>
    <submittedName>
        <fullName evidence="1">Uncharacterized protein</fullName>
    </submittedName>
</protein>
<reference evidence="1 2" key="1">
    <citation type="submission" date="2018-09" db="EMBL/GenBank/DDBJ databases">
        <title>YIM 75507 draft genome.</title>
        <authorList>
            <person name="Tang S."/>
            <person name="Feng Y."/>
        </authorList>
    </citation>
    <scope>NUCLEOTIDE SEQUENCE [LARGE SCALE GENOMIC DNA]</scope>
    <source>
        <strain evidence="1 2">YIM 75507</strain>
    </source>
</reference>
<gene>
    <name evidence="1" type="ORF">D5H75_40010</name>
</gene>
<dbReference type="RefSeq" id="WP_119931859.1">
    <property type="nucleotide sequence ID" value="NZ_QZEY01000034.1"/>
</dbReference>
<evidence type="ECO:0000313" key="2">
    <source>
        <dbReference type="Proteomes" id="UP000265768"/>
    </source>
</evidence>
<comment type="caution">
    <text evidence="1">The sequence shown here is derived from an EMBL/GenBank/DDBJ whole genome shotgun (WGS) entry which is preliminary data.</text>
</comment>
<dbReference type="Proteomes" id="UP000265768">
    <property type="component" value="Unassembled WGS sequence"/>
</dbReference>
<proteinExistence type="predicted"/>
<evidence type="ECO:0000313" key="1">
    <source>
        <dbReference type="EMBL" id="RJL19976.1"/>
    </source>
</evidence>
<keyword evidence="2" id="KW-1185">Reference proteome</keyword>
<dbReference type="EMBL" id="QZEY01000034">
    <property type="protein sequence ID" value="RJL19976.1"/>
    <property type="molecule type" value="Genomic_DNA"/>
</dbReference>
<dbReference type="AlphaFoldDB" id="A0A3A3ZXV6"/>
<organism evidence="1 2">
    <name type="scientific">Bailinhaonella thermotolerans</name>
    <dbReference type="NCBI Taxonomy" id="1070861"/>
    <lineage>
        <taxon>Bacteria</taxon>
        <taxon>Bacillati</taxon>
        <taxon>Actinomycetota</taxon>
        <taxon>Actinomycetes</taxon>
        <taxon>Streptosporangiales</taxon>
        <taxon>Streptosporangiaceae</taxon>
        <taxon>Bailinhaonella</taxon>
    </lineage>
</organism>
<name>A0A3A3ZXV6_9ACTN</name>